<keyword evidence="4" id="KW-1185">Reference proteome</keyword>
<accession>A0A941AVG2</accession>
<sequence>MKMKIKILISLLTLNSIFTMNAQIIDTGNNVGIGINNPEKKLQVNASKNDAGLRLHALNGDNNTDTPYLLLTGGYQANNGVAMRGVNDQTYGRKALVFYSGWNGDTDNPQISNLQERLRISSTGLIGIGTNTPQYKLDVCGVIRAKEIKVDLQGTCVPDFVFKKDYKLMSLNELEKFVTSKEHLPEIASEKEMLESGLNIKDFQMKLLQKMEEMTLYIIEQNKKSEKQEHELKILKDEIMKLKSAKNKK</sequence>
<evidence type="ECO:0000256" key="1">
    <source>
        <dbReference type="SAM" id="Coils"/>
    </source>
</evidence>
<dbReference type="AlphaFoldDB" id="A0A941AVG2"/>
<feature type="signal peptide" evidence="2">
    <location>
        <begin position="1"/>
        <end position="22"/>
    </location>
</feature>
<evidence type="ECO:0000313" key="3">
    <source>
        <dbReference type="EMBL" id="MBP4137679.1"/>
    </source>
</evidence>
<dbReference type="RefSeq" id="WP_210665713.1">
    <property type="nucleotide sequence ID" value="NZ_JAGFBV010000007.1"/>
</dbReference>
<evidence type="ECO:0000313" key="4">
    <source>
        <dbReference type="Proteomes" id="UP000675047"/>
    </source>
</evidence>
<organism evidence="3 4">
    <name type="scientific">Flavobacterium geliluteum</name>
    <dbReference type="NCBI Taxonomy" id="2816120"/>
    <lineage>
        <taxon>Bacteria</taxon>
        <taxon>Pseudomonadati</taxon>
        <taxon>Bacteroidota</taxon>
        <taxon>Flavobacteriia</taxon>
        <taxon>Flavobacteriales</taxon>
        <taxon>Flavobacteriaceae</taxon>
        <taxon>Flavobacterium</taxon>
    </lineage>
</organism>
<dbReference type="EMBL" id="JAGFBV010000007">
    <property type="protein sequence ID" value="MBP4137679.1"/>
    <property type="molecule type" value="Genomic_DNA"/>
</dbReference>
<evidence type="ECO:0000256" key="2">
    <source>
        <dbReference type="SAM" id="SignalP"/>
    </source>
</evidence>
<name>A0A941AVG2_9FLAO</name>
<keyword evidence="1" id="KW-0175">Coiled coil</keyword>
<protein>
    <submittedName>
        <fullName evidence="3">Uncharacterized protein</fullName>
    </submittedName>
</protein>
<keyword evidence="2" id="KW-0732">Signal</keyword>
<dbReference type="Proteomes" id="UP000675047">
    <property type="component" value="Unassembled WGS sequence"/>
</dbReference>
<feature type="coiled-coil region" evidence="1">
    <location>
        <begin position="218"/>
        <end position="245"/>
    </location>
</feature>
<feature type="chain" id="PRO_5037298165" evidence="2">
    <location>
        <begin position="23"/>
        <end position="249"/>
    </location>
</feature>
<proteinExistence type="predicted"/>
<comment type="caution">
    <text evidence="3">The sequence shown here is derived from an EMBL/GenBank/DDBJ whole genome shotgun (WGS) entry which is preliminary data.</text>
</comment>
<gene>
    <name evidence="3" type="ORF">J3495_06225</name>
</gene>
<reference evidence="3 4" key="1">
    <citation type="submission" date="2021-03" db="EMBL/GenBank/DDBJ databases">
        <title>Flavobacterium Flabelliformis Sp. Nov. And Flavobacterium Geliluteum Sp. Nov., Two Novel Multidrug Resistant Psychrophilic Species Isolated From Antarctica.</title>
        <authorList>
            <person name="Kralova S."/>
            <person name="Busse H.J."/>
            <person name="Bezdicek M."/>
            <person name="Nykrynova M."/>
            <person name="Kroupova E."/>
            <person name="Krsek D."/>
            <person name="Sedlacek I."/>
        </authorList>
    </citation>
    <scope>NUCLEOTIDE SEQUENCE [LARGE SCALE GENOMIC DNA]</scope>
    <source>
        <strain evidence="3 4">P7388</strain>
    </source>
</reference>